<keyword evidence="2" id="KW-1185">Reference proteome</keyword>
<name>A0A158IP45_9BURK</name>
<evidence type="ECO:0000313" key="1">
    <source>
        <dbReference type="EMBL" id="SAL58404.1"/>
    </source>
</evidence>
<proteinExistence type="predicted"/>
<sequence length="88" mass="9559">MSAPVRRIHLSIDTLVLRGVRPEDRQSLARGLSEELTRLLGQPGVASRLVRDGSQPVLRLPRLRFSSAPAARTLGVQVGRAIGRGLAR</sequence>
<protein>
    <submittedName>
        <fullName evidence="1">Uncharacterized protein</fullName>
    </submittedName>
</protein>
<evidence type="ECO:0000313" key="2">
    <source>
        <dbReference type="Proteomes" id="UP000054770"/>
    </source>
</evidence>
<reference evidence="1" key="1">
    <citation type="submission" date="2016-01" db="EMBL/GenBank/DDBJ databases">
        <authorList>
            <person name="Peeters C."/>
        </authorList>
    </citation>
    <scope>NUCLEOTIDE SEQUENCE [LARGE SCALE GENOMIC DNA]</scope>
    <source>
        <strain evidence="1">LMG 22940</strain>
    </source>
</reference>
<comment type="caution">
    <text evidence="1">The sequence shown here is derived from an EMBL/GenBank/DDBJ whole genome shotgun (WGS) entry which is preliminary data.</text>
</comment>
<organism evidence="1 2">
    <name type="scientific">Caballeronia choica</name>
    <dbReference type="NCBI Taxonomy" id="326476"/>
    <lineage>
        <taxon>Bacteria</taxon>
        <taxon>Pseudomonadati</taxon>
        <taxon>Pseudomonadota</taxon>
        <taxon>Betaproteobacteria</taxon>
        <taxon>Burkholderiales</taxon>
        <taxon>Burkholderiaceae</taxon>
        <taxon>Caballeronia</taxon>
    </lineage>
</organism>
<dbReference type="AlphaFoldDB" id="A0A158IP45"/>
<dbReference type="RefSeq" id="WP_087645031.1">
    <property type="nucleotide sequence ID" value="NZ_FCON02000026.1"/>
</dbReference>
<gene>
    <name evidence="1" type="ORF">AWB68_02893</name>
</gene>
<accession>A0A158IP45</accession>
<dbReference type="Proteomes" id="UP000054770">
    <property type="component" value="Unassembled WGS sequence"/>
</dbReference>
<dbReference type="OrthoDB" id="9182833at2"/>
<dbReference type="EMBL" id="FCON02000026">
    <property type="protein sequence ID" value="SAL58404.1"/>
    <property type="molecule type" value="Genomic_DNA"/>
</dbReference>